<keyword evidence="6" id="KW-1185">Reference proteome</keyword>
<accession>A0A9K3LP75</accession>
<dbReference type="PANTHER" id="PTHR11710">
    <property type="entry name" value="40S RIBOSOMAL PROTEIN S19"/>
    <property type="match status" value="1"/>
</dbReference>
<sequence>MSHVIVGFEIADSSFATAAAKLEAEIVLVHDHTGLNSLPTGNYLIHFSKFFIVRYISDSNIKMAEEARGICVRDVPAPAFILAYAEHLKNSDKFELPVWADTVKTGVFKELAPYGDDWYYIRAASIARKVYLRPGVGVGMLQKWYGGSYRRGTRTEHFRKANAGVIRSVLIQLEGMKVVEHVEGGGRRVTTVGQQDLDRIAGSVFRAGEEDDDE</sequence>
<dbReference type="OrthoDB" id="428974at2759"/>
<evidence type="ECO:0000313" key="6">
    <source>
        <dbReference type="Proteomes" id="UP000693970"/>
    </source>
</evidence>
<keyword evidence="2 5" id="KW-0689">Ribosomal protein</keyword>
<dbReference type="AlphaFoldDB" id="A0A9K3LP75"/>
<protein>
    <recommendedName>
        <fullName evidence="4">Small ribosomal subunit protein eS19</fullName>
    </recommendedName>
</protein>
<dbReference type="GO" id="GO:0006412">
    <property type="term" value="P:translation"/>
    <property type="evidence" value="ECO:0007669"/>
    <property type="project" value="InterPro"/>
</dbReference>
<evidence type="ECO:0000256" key="4">
    <source>
        <dbReference type="ARBA" id="ARBA00035143"/>
    </source>
</evidence>
<evidence type="ECO:0000256" key="3">
    <source>
        <dbReference type="ARBA" id="ARBA00023274"/>
    </source>
</evidence>
<name>A0A9K3LP75_9STRA</name>
<dbReference type="EMBL" id="JAGRRH010000009">
    <property type="protein sequence ID" value="KAG7364006.1"/>
    <property type="molecule type" value="Genomic_DNA"/>
</dbReference>
<comment type="similarity">
    <text evidence="1">Belongs to the eukaryotic ribosomal protein eS19 family.</text>
</comment>
<evidence type="ECO:0000256" key="1">
    <source>
        <dbReference type="ARBA" id="ARBA00010014"/>
    </source>
</evidence>
<dbReference type="GO" id="GO:0022627">
    <property type="term" value="C:cytosolic small ribosomal subunit"/>
    <property type="evidence" value="ECO:0007669"/>
    <property type="project" value="TreeGrafter"/>
</dbReference>
<evidence type="ECO:0000313" key="5">
    <source>
        <dbReference type="EMBL" id="KAG7364006.1"/>
    </source>
</evidence>
<keyword evidence="3" id="KW-0687">Ribonucleoprotein</keyword>
<gene>
    <name evidence="5" type="ORF">IV203_037208</name>
</gene>
<dbReference type="GO" id="GO:0003735">
    <property type="term" value="F:structural constituent of ribosome"/>
    <property type="evidence" value="ECO:0007669"/>
    <property type="project" value="InterPro"/>
</dbReference>
<dbReference type="GO" id="GO:0000028">
    <property type="term" value="P:ribosomal small subunit assembly"/>
    <property type="evidence" value="ECO:0007669"/>
    <property type="project" value="TreeGrafter"/>
</dbReference>
<dbReference type="Proteomes" id="UP000693970">
    <property type="component" value="Unassembled WGS sequence"/>
</dbReference>
<reference evidence="5" key="2">
    <citation type="submission" date="2021-04" db="EMBL/GenBank/DDBJ databases">
        <authorList>
            <person name="Podell S."/>
        </authorList>
    </citation>
    <scope>NUCLEOTIDE SEQUENCE</scope>
    <source>
        <strain evidence="5">Hildebrandi</strain>
    </source>
</reference>
<dbReference type="InterPro" id="IPR001266">
    <property type="entry name" value="Ribosomal_eS19"/>
</dbReference>
<dbReference type="PANTHER" id="PTHR11710:SF0">
    <property type="entry name" value="40S RIBOSOMAL PROTEIN S19"/>
    <property type="match status" value="1"/>
</dbReference>
<reference evidence="5" key="1">
    <citation type="journal article" date="2021" name="Sci. Rep.">
        <title>Diploid genomic architecture of Nitzschia inconspicua, an elite biomass production diatom.</title>
        <authorList>
            <person name="Oliver A."/>
            <person name="Podell S."/>
            <person name="Pinowska A."/>
            <person name="Traller J.C."/>
            <person name="Smith S.R."/>
            <person name="McClure R."/>
            <person name="Beliaev A."/>
            <person name="Bohutskyi P."/>
            <person name="Hill E.A."/>
            <person name="Rabines A."/>
            <person name="Zheng H."/>
            <person name="Allen L.Z."/>
            <person name="Kuo A."/>
            <person name="Grigoriev I.V."/>
            <person name="Allen A.E."/>
            <person name="Hazlebeck D."/>
            <person name="Allen E.E."/>
        </authorList>
    </citation>
    <scope>NUCLEOTIDE SEQUENCE</scope>
    <source>
        <strain evidence="5">Hildebrandi</strain>
    </source>
</reference>
<organism evidence="5 6">
    <name type="scientific">Nitzschia inconspicua</name>
    <dbReference type="NCBI Taxonomy" id="303405"/>
    <lineage>
        <taxon>Eukaryota</taxon>
        <taxon>Sar</taxon>
        <taxon>Stramenopiles</taxon>
        <taxon>Ochrophyta</taxon>
        <taxon>Bacillariophyta</taxon>
        <taxon>Bacillariophyceae</taxon>
        <taxon>Bacillariophycidae</taxon>
        <taxon>Bacillariales</taxon>
        <taxon>Bacillariaceae</taxon>
        <taxon>Nitzschia</taxon>
    </lineage>
</organism>
<dbReference type="GO" id="GO:0003723">
    <property type="term" value="F:RNA binding"/>
    <property type="evidence" value="ECO:0007669"/>
    <property type="project" value="TreeGrafter"/>
</dbReference>
<comment type="caution">
    <text evidence="5">The sequence shown here is derived from an EMBL/GenBank/DDBJ whole genome shotgun (WGS) entry which is preliminary data.</text>
</comment>
<dbReference type="FunFam" id="1.10.10.10:FF:000449">
    <property type="entry name" value="30S ribosomal protein S19e"/>
    <property type="match status" value="1"/>
</dbReference>
<dbReference type="SMART" id="SM01413">
    <property type="entry name" value="Ribosomal_S19e"/>
    <property type="match status" value="1"/>
</dbReference>
<dbReference type="Pfam" id="PF01090">
    <property type="entry name" value="Ribosomal_S19e"/>
    <property type="match status" value="1"/>
</dbReference>
<proteinExistence type="inferred from homology"/>
<evidence type="ECO:0000256" key="2">
    <source>
        <dbReference type="ARBA" id="ARBA00022980"/>
    </source>
</evidence>